<feature type="compositionally biased region" description="Polar residues" evidence="1">
    <location>
        <begin position="110"/>
        <end position="119"/>
    </location>
</feature>
<name>A0A645HGU7_9ZZZZ</name>
<evidence type="ECO:0000256" key="1">
    <source>
        <dbReference type="SAM" id="MobiDB-lite"/>
    </source>
</evidence>
<proteinExistence type="predicted"/>
<organism evidence="2">
    <name type="scientific">bioreactor metagenome</name>
    <dbReference type="NCBI Taxonomy" id="1076179"/>
    <lineage>
        <taxon>unclassified sequences</taxon>
        <taxon>metagenomes</taxon>
        <taxon>ecological metagenomes</taxon>
    </lineage>
</organism>
<dbReference type="AlphaFoldDB" id="A0A645HGU7"/>
<feature type="region of interest" description="Disordered" evidence="1">
    <location>
        <begin position="99"/>
        <end position="121"/>
    </location>
</feature>
<reference evidence="2" key="1">
    <citation type="submission" date="2019-08" db="EMBL/GenBank/DDBJ databases">
        <authorList>
            <person name="Kucharzyk K."/>
            <person name="Murdoch R.W."/>
            <person name="Higgins S."/>
            <person name="Loffler F."/>
        </authorList>
    </citation>
    <scope>NUCLEOTIDE SEQUENCE</scope>
</reference>
<protein>
    <submittedName>
        <fullName evidence="2">Uncharacterized protein</fullName>
    </submittedName>
</protein>
<dbReference type="EMBL" id="VSSQ01093386">
    <property type="protein sequence ID" value="MPN38265.1"/>
    <property type="molecule type" value="Genomic_DNA"/>
</dbReference>
<gene>
    <name evidence="2" type="ORF">SDC9_185789</name>
</gene>
<evidence type="ECO:0000313" key="2">
    <source>
        <dbReference type="EMBL" id="MPN38265.1"/>
    </source>
</evidence>
<comment type="caution">
    <text evidence="2">The sequence shown here is derived from an EMBL/GenBank/DDBJ whole genome shotgun (WGS) entry which is preliminary data.</text>
</comment>
<sequence length="171" mass="19026">MVRNMIGQHSRTPSAQLCGASNCSLRVFGGRVPKWSTMESIVQWRCSIPGCQRLRFLFGSTVFRQGAHASARAFAWLVPVFEGVWTTIRLAPQAKVLAGPGKHFRPPSHKGSQLSTMGRSRTPLHEGHLGCGRSASRLQQTPTSLNVHDYLGRREYVDMAIRSKSLRILSR</sequence>
<accession>A0A645HGU7</accession>